<evidence type="ECO:0000259" key="4">
    <source>
        <dbReference type="SMART" id="SM00382"/>
    </source>
</evidence>
<feature type="domain" description="AAA+ ATPase" evidence="4">
    <location>
        <begin position="131"/>
        <end position="300"/>
    </location>
</feature>
<dbReference type="PROSITE" id="PS00871">
    <property type="entry name" value="CLPAB_2"/>
    <property type="match status" value="1"/>
</dbReference>
<dbReference type="InterPro" id="IPR003593">
    <property type="entry name" value="AAA+_ATPase"/>
</dbReference>
<accession>A0A2H9T4S2</accession>
<evidence type="ECO:0000313" key="6">
    <source>
        <dbReference type="EMBL" id="PJE78214.1"/>
    </source>
</evidence>
<name>A0A2H9T4S2_9ZZZZ</name>
<keyword evidence="1" id="KW-0547">Nucleotide-binding</keyword>
<dbReference type="SMART" id="SM00382">
    <property type="entry name" value="AAA"/>
    <property type="match status" value="1"/>
</dbReference>
<dbReference type="EMBL" id="NSIT01000229">
    <property type="protein sequence ID" value="PJE78214.1"/>
    <property type="molecule type" value="Genomic_DNA"/>
</dbReference>
<dbReference type="Pfam" id="PF07724">
    <property type="entry name" value="AAA_2"/>
    <property type="match status" value="1"/>
</dbReference>
<dbReference type="InterPro" id="IPR019489">
    <property type="entry name" value="Clp_ATPase_C"/>
</dbReference>
<comment type="caution">
    <text evidence="6">The sequence shown here is derived from an EMBL/GenBank/DDBJ whole genome shotgun (WGS) entry which is preliminary data.</text>
</comment>
<dbReference type="InterPro" id="IPR001270">
    <property type="entry name" value="ClpA/B"/>
</dbReference>
<dbReference type="InterPro" id="IPR003959">
    <property type="entry name" value="ATPase_AAA_core"/>
</dbReference>
<dbReference type="GO" id="GO:0034605">
    <property type="term" value="P:cellular response to heat"/>
    <property type="evidence" value="ECO:0007669"/>
    <property type="project" value="TreeGrafter"/>
</dbReference>
<dbReference type="AlphaFoldDB" id="A0A2H9T4S2"/>
<gene>
    <name evidence="6" type="primary">clpB</name>
    <name evidence="6" type="ORF">CI610_02853</name>
</gene>
<dbReference type="FunFam" id="1.10.8.60:FF:000017">
    <property type="entry name" value="ATP-dependent chaperone ClpB"/>
    <property type="match status" value="1"/>
</dbReference>
<reference evidence="6" key="1">
    <citation type="journal article" date="2017" name="Appl. Environ. Microbiol.">
        <title>Molecular characterization of an Endozoicomonas-like organism causing infection in king scallop Pecten maximus L.</title>
        <authorList>
            <person name="Cano I."/>
            <person name="van Aerle R."/>
            <person name="Ross S."/>
            <person name="Verner-Jeffreys D.W."/>
            <person name="Paley R.K."/>
            <person name="Rimmer G."/>
            <person name="Ryder D."/>
            <person name="Hooper P."/>
            <person name="Stone D."/>
            <person name="Feist S.W."/>
        </authorList>
    </citation>
    <scope>NUCLEOTIDE SEQUENCE</scope>
</reference>
<dbReference type="Gene3D" id="1.10.8.60">
    <property type="match status" value="1"/>
</dbReference>
<keyword evidence="3" id="KW-0143">Chaperone</keyword>
<dbReference type="InterPro" id="IPR050130">
    <property type="entry name" value="ClpA_ClpB"/>
</dbReference>
<protein>
    <submittedName>
        <fullName evidence="6">Chaperone protein ClpB</fullName>
    </submittedName>
</protein>
<feature type="domain" description="Clp ATPase C-terminal" evidence="5">
    <location>
        <begin position="299"/>
        <end position="388"/>
    </location>
</feature>
<dbReference type="PANTHER" id="PTHR11638">
    <property type="entry name" value="ATP-DEPENDENT CLP PROTEASE"/>
    <property type="match status" value="1"/>
</dbReference>
<dbReference type="FunFam" id="3.40.50.300:FF:000025">
    <property type="entry name" value="ATP-dependent Clp protease subunit"/>
    <property type="match status" value="1"/>
</dbReference>
<evidence type="ECO:0000256" key="2">
    <source>
        <dbReference type="ARBA" id="ARBA00022840"/>
    </source>
</evidence>
<dbReference type="InterPro" id="IPR028299">
    <property type="entry name" value="ClpA/B_CS2"/>
</dbReference>
<dbReference type="Gene3D" id="6.10.140.130">
    <property type="match status" value="1"/>
</dbReference>
<proteinExistence type="predicted"/>
<evidence type="ECO:0000256" key="3">
    <source>
        <dbReference type="ARBA" id="ARBA00023186"/>
    </source>
</evidence>
<organism evidence="6">
    <name type="scientific">invertebrate metagenome</name>
    <dbReference type="NCBI Taxonomy" id="1711999"/>
    <lineage>
        <taxon>unclassified sequences</taxon>
        <taxon>metagenomes</taxon>
        <taxon>organismal metagenomes</taxon>
    </lineage>
</organism>
<dbReference type="GO" id="GO:0005524">
    <property type="term" value="F:ATP binding"/>
    <property type="evidence" value="ECO:0007669"/>
    <property type="project" value="UniProtKB-KW"/>
</dbReference>
<evidence type="ECO:0000259" key="5">
    <source>
        <dbReference type="SMART" id="SM01086"/>
    </source>
</evidence>
<dbReference type="Pfam" id="PF10431">
    <property type="entry name" value="ClpB_D2-small"/>
    <property type="match status" value="1"/>
</dbReference>
<dbReference type="GO" id="GO:0005737">
    <property type="term" value="C:cytoplasm"/>
    <property type="evidence" value="ECO:0007669"/>
    <property type="project" value="TreeGrafter"/>
</dbReference>
<dbReference type="SUPFAM" id="SSF52540">
    <property type="entry name" value="P-loop containing nucleoside triphosphate hydrolases"/>
    <property type="match status" value="1"/>
</dbReference>
<dbReference type="CDD" id="cd19499">
    <property type="entry name" value="RecA-like_ClpB_Hsp104-like"/>
    <property type="match status" value="1"/>
</dbReference>
<dbReference type="GO" id="GO:0016887">
    <property type="term" value="F:ATP hydrolysis activity"/>
    <property type="evidence" value="ECO:0007669"/>
    <property type="project" value="InterPro"/>
</dbReference>
<keyword evidence="2" id="KW-0067">ATP-binding</keyword>
<dbReference type="PRINTS" id="PR00300">
    <property type="entry name" value="CLPPROTEASEA"/>
</dbReference>
<evidence type="ECO:0000256" key="1">
    <source>
        <dbReference type="ARBA" id="ARBA00022741"/>
    </source>
</evidence>
<dbReference type="Gene3D" id="3.40.50.300">
    <property type="entry name" value="P-loop containing nucleotide triphosphate hydrolases"/>
    <property type="match status" value="1"/>
</dbReference>
<dbReference type="SMART" id="SM01086">
    <property type="entry name" value="ClpB_D2-small"/>
    <property type="match status" value="1"/>
</dbReference>
<dbReference type="PANTHER" id="PTHR11638:SF18">
    <property type="entry name" value="HEAT SHOCK PROTEIN 104"/>
    <property type="match status" value="1"/>
</dbReference>
<sequence>MQGAQKIREEREQLLIELEKAQRDGNLARMSEIQYGRLPELDKQLEQASQEETQEHHNQLLRNRVTDEEIAEIVSAWTGIPVAKMLEGEKDKLLKMETYLHRRVIGQNEAIAAVSDAVRRSRAGLSDPARPNGSFMFLGPTGVGKTELCKALAEFLFDTEEAVVRIDMSEFMEKHSVARLLGAPPGYVGYEEGGYLTEAVRRRPYSVVLMDEVEKAHPDVFNVLLQVLEDGRLTDGQGRTVDFRNTVIVMTSNLGSDMIQTMKDDDYTQVKETVMQIATTHFRPEFINRVDELVVFHSLNQKQIEGIAGIQLNRLRKRLSELDLSLDVNAGAMALLAEAGFDPVYGARPLKRAIQRKVENPLAQDILAGKYQPGSTVSVTAQDREIHFC</sequence>
<dbReference type="InterPro" id="IPR027417">
    <property type="entry name" value="P-loop_NTPase"/>
</dbReference>